<keyword evidence="5 7" id="KW-0067">ATP-binding</keyword>
<dbReference type="NCBIfam" id="TIGR03838">
    <property type="entry name" value="queuosine_YadB"/>
    <property type="match status" value="1"/>
</dbReference>
<name>A0AA42B6G1_9GAMM</name>
<dbReference type="PANTHER" id="PTHR43311">
    <property type="entry name" value="GLUTAMATE--TRNA LIGASE"/>
    <property type="match status" value="1"/>
</dbReference>
<dbReference type="Gene3D" id="3.40.50.620">
    <property type="entry name" value="HUPs"/>
    <property type="match status" value="1"/>
</dbReference>
<keyword evidence="1 7" id="KW-0436">Ligase</keyword>
<keyword evidence="4 7" id="KW-0862">Zinc</keyword>
<dbReference type="GO" id="GO:0005524">
    <property type="term" value="F:ATP binding"/>
    <property type="evidence" value="ECO:0007669"/>
    <property type="project" value="UniProtKB-KW"/>
</dbReference>
<evidence type="ECO:0000259" key="9">
    <source>
        <dbReference type="Pfam" id="PF00749"/>
    </source>
</evidence>
<feature type="binding site" evidence="7">
    <location>
        <position position="233"/>
    </location>
    <ligand>
        <name>ATP</name>
        <dbReference type="ChEBI" id="CHEBI:30616"/>
    </ligand>
</feature>
<dbReference type="GO" id="GO:0005829">
    <property type="term" value="C:cytosol"/>
    <property type="evidence" value="ECO:0007669"/>
    <property type="project" value="TreeGrafter"/>
</dbReference>
<feature type="domain" description="Glutamyl/glutaminyl-tRNA synthetase class Ib catalytic" evidence="9">
    <location>
        <begin position="11"/>
        <end position="238"/>
    </location>
</feature>
<dbReference type="GO" id="GO:0006400">
    <property type="term" value="P:tRNA modification"/>
    <property type="evidence" value="ECO:0007669"/>
    <property type="project" value="InterPro"/>
</dbReference>
<dbReference type="GO" id="GO:0006424">
    <property type="term" value="P:glutamyl-tRNA aminoacylation"/>
    <property type="evidence" value="ECO:0007669"/>
    <property type="project" value="InterPro"/>
</dbReference>
<organism evidence="10 11">
    <name type="scientific">Echinimonas agarilytica</name>
    <dbReference type="NCBI Taxonomy" id="1215918"/>
    <lineage>
        <taxon>Bacteria</taxon>
        <taxon>Pseudomonadati</taxon>
        <taxon>Pseudomonadota</taxon>
        <taxon>Gammaproteobacteria</taxon>
        <taxon>Alteromonadales</taxon>
        <taxon>Echinimonadaceae</taxon>
        <taxon>Echinimonas</taxon>
    </lineage>
</organism>
<feature type="binding site" evidence="7">
    <location>
        <begin position="11"/>
        <end position="15"/>
    </location>
    <ligand>
        <name>L-glutamate</name>
        <dbReference type="ChEBI" id="CHEBI:29985"/>
    </ligand>
</feature>
<dbReference type="Proteomes" id="UP001165393">
    <property type="component" value="Unassembled WGS sequence"/>
</dbReference>
<evidence type="ECO:0000256" key="7">
    <source>
        <dbReference type="HAMAP-Rule" id="MF_01428"/>
    </source>
</evidence>
<dbReference type="GO" id="GO:0008270">
    <property type="term" value="F:zinc ion binding"/>
    <property type="evidence" value="ECO:0007669"/>
    <property type="project" value="UniProtKB-UniRule"/>
</dbReference>
<dbReference type="PRINTS" id="PR00987">
    <property type="entry name" value="TRNASYNTHGLU"/>
</dbReference>
<evidence type="ECO:0000313" key="10">
    <source>
        <dbReference type="EMBL" id="MCM2678760.1"/>
    </source>
</evidence>
<comment type="caution">
    <text evidence="10">The sequence shown here is derived from an EMBL/GenBank/DDBJ whole genome shotgun (WGS) entry which is preliminary data.</text>
</comment>
<dbReference type="HAMAP" id="MF_01428">
    <property type="entry name" value="Glu_Q_tRNA_synth"/>
    <property type="match status" value="1"/>
</dbReference>
<proteinExistence type="inferred from homology"/>
<evidence type="ECO:0000256" key="1">
    <source>
        <dbReference type="ARBA" id="ARBA00022598"/>
    </source>
</evidence>
<feature type="short sequence motif" description="'KMSKS' region" evidence="7">
    <location>
        <begin position="230"/>
        <end position="234"/>
    </location>
</feature>
<dbReference type="InterPro" id="IPR014729">
    <property type="entry name" value="Rossmann-like_a/b/a_fold"/>
</dbReference>
<feature type="short sequence motif" description="'HIGH' region" evidence="7">
    <location>
        <begin position="14"/>
        <end position="24"/>
    </location>
</feature>
<evidence type="ECO:0000256" key="8">
    <source>
        <dbReference type="RuleBase" id="RU363037"/>
    </source>
</evidence>
<keyword evidence="6 7" id="KW-0030">Aminoacyl-tRNA synthetase</keyword>
<dbReference type="EC" id="6.1.1.-" evidence="7"/>
<sequence>MRPLATRYCGRFAPSPSGPLHFGSLIAAVGSYLDAKAIDGEWLVRIEDIDPPRQVTGADTQILNALEAFGLHWDQSVLYQSTHQQDFLDRIHQLVADQHAYACDCTRKRVKSIGGHYDGHCRDRHLPIEGHAVRFKHHHRVDHFHDLRLGSIELHPPWNQEDFIIKRRDGLIAYQLAVVMDDLSQGVNHVVRGIDLLETTGWQIALYQNFEQQPPAYLHLPLALDEHGNKLSKQNHAAPINWQHPQPELCQALACLNLHVPQQLRHSTVSDILDWAKTHWNREKLGVKRSVNL</sequence>
<comment type="cofactor">
    <cofactor evidence="7">
        <name>Zn(2+)</name>
        <dbReference type="ChEBI" id="CHEBI:29105"/>
    </cofactor>
    <text evidence="7">Binds 1 zinc ion per subunit.</text>
</comment>
<evidence type="ECO:0000256" key="2">
    <source>
        <dbReference type="ARBA" id="ARBA00022723"/>
    </source>
</evidence>
<feature type="binding site" evidence="7">
    <location>
        <position position="105"/>
    </location>
    <ligand>
        <name>Zn(2+)</name>
        <dbReference type="ChEBI" id="CHEBI:29105"/>
    </ligand>
</feature>
<dbReference type="InterPro" id="IPR020058">
    <property type="entry name" value="Glu/Gln-tRNA-synth_Ib_cat-dom"/>
</dbReference>
<feature type="binding site" evidence="7">
    <location>
        <position position="103"/>
    </location>
    <ligand>
        <name>Zn(2+)</name>
        <dbReference type="ChEBI" id="CHEBI:29105"/>
    </ligand>
</feature>
<comment type="similarity">
    <text evidence="7">Belongs to the class-I aminoacyl-tRNA synthetase family. GluQ subfamily.</text>
</comment>
<evidence type="ECO:0000256" key="3">
    <source>
        <dbReference type="ARBA" id="ARBA00022741"/>
    </source>
</evidence>
<dbReference type="InterPro" id="IPR000924">
    <property type="entry name" value="Glu/Gln-tRNA-synth"/>
</dbReference>
<dbReference type="Pfam" id="PF00749">
    <property type="entry name" value="tRNA-synt_1c"/>
    <property type="match status" value="1"/>
</dbReference>
<dbReference type="NCBIfam" id="NF004314">
    <property type="entry name" value="PRK05710.1-3"/>
    <property type="match status" value="1"/>
</dbReference>
<dbReference type="InterPro" id="IPR022380">
    <property type="entry name" value="Glu-Q_tRNA(Asp)_Synthase"/>
</dbReference>
<feature type="binding site" evidence="7">
    <location>
        <position position="47"/>
    </location>
    <ligand>
        <name>L-glutamate</name>
        <dbReference type="ChEBI" id="CHEBI:29985"/>
    </ligand>
</feature>
<comment type="function">
    <text evidence="7">Catalyzes the tRNA-independent activation of glutamate in presence of ATP and the subsequent transfer of glutamate onto a tRNA(Asp). Glutamate is transferred on the 2-amino-5-(4,5-dihydroxy-2-cyclopenten-1-yl) moiety of the queuosine in the wobble position of the QUC anticodon.</text>
</comment>
<dbReference type="AlphaFoldDB" id="A0AA42B6G1"/>
<keyword evidence="3 7" id="KW-0547">Nucleotide-binding</keyword>
<protein>
    <recommendedName>
        <fullName evidence="7">Glutamyl-Q tRNA(Asp) synthetase</fullName>
        <shortName evidence="7">Glu-Q-RSs</shortName>
        <ecNumber evidence="7">6.1.1.-</ecNumber>
    </recommendedName>
</protein>
<reference evidence="10 11" key="1">
    <citation type="journal article" date="2013" name="Antonie Van Leeuwenhoek">
        <title>Echinimonas agarilytica gen. nov., sp. nov., a new gammaproteobacterium isolated from the sea urchin Strongylocentrotus intermedius.</title>
        <authorList>
            <person name="Nedashkovskaya O.I."/>
            <person name="Stenkova A.M."/>
            <person name="Zhukova N.V."/>
            <person name="Van Trappen S."/>
            <person name="Lee J.S."/>
            <person name="Kim S.B."/>
        </authorList>
    </citation>
    <scope>NUCLEOTIDE SEQUENCE [LARGE SCALE GENOMIC DNA]</scope>
    <source>
        <strain evidence="10 11">KMM 6351</strain>
    </source>
</reference>
<gene>
    <name evidence="10" type="primary">gluQRS</name>
    <name evidence="7" type="synonym">gluQ</name>
    <name evidence="10" type="ORF">NAF29_03610</name>
</gene>
<evidence type="ECO:0000256" key="5">
    <source>
        <dbReference type="ARBA" id="ARBA00022840"/>
    </source>
</evidence>
<feature type="binding site" evidence="7">
    <location>
        <position position="117"/>
    </location>
    <ligand>
        <name>Zn(2+)</name>
        <dbReference type="ChEBI" id="CHEBI:29105"/>
    </ligand>
</feature>
<evidence type="ECO:0000256" key="6">
    <source>
        <dbReference type="ARBA" id="ARBA00023146"/>
    </source>
</evidence>
<dbReference type="FunFam" id="3.40.50.620:FF:000093">
    <property type="entry name" value="Glutamyl-Q tRNA(Asp) synthetase"/>
    <property type="match status" value="1"/>
</dbReference>
<keyword evidence="11" id="KW-1185">Reference proteome</keyword>
<evidence type="ECO:0000313" key="11">
    <source>
        <dbReference type="Proteomes" id="UP001165393"/>
    </source>
</evidence>
<feature type="binding site" evidence="7">
    <location>
        <position position="174"/>
    </location>
    <ligand>
        <name>L-glutamate</name>
        <dbReference type="ChEBI" id="CHEBI:29985"/>
    </ligand>
</feature>
<feature type="binding site" evidence="7">
    <location>
        <position position="192"/>
    </location>
    <ligand>
        <name>L-glutamate</name>
        <dbReference type="ChEBI" id="CHEBI:29985"/>
    </ligand>
</feature>
<dbReference type="InterPro" id="IPR049940">
    <property type="entry name" value="GluQ/Sye"/>
</dbReference>
<keyword evidence="8" id="KW-0648">Protein biosynthesis</keyword>
<accession>A0AA42B6G1</accession>
<dbReference type="PANTHER" id="PTHR43311:SF1">
    <property type="entry name" value="GLUTAMYL-Q TRNA(ASP) SYNTHETASE"/>
    <property type="match status" value="1"/>
</dbReference>
<keyword evidence="2 7" id="KW-0479">Metal-binding</keyword>
<dbReference type="SUPFAM" id="SSF52374">
    <property type="entry name" value="Nucleotidylyl transferase"/>
    <property type="match status" value="1"/>
</dbReference>
<feature type="binding site" evidence="7">
    <location>
        <position position="121"/>
    </location>
    <ligand>
        <name>Zn(2+)</name>
        <dbReference type="ChEBI" id="CHEBI:29105"/>
    </ligand>
</feature>
<evidence type="ECO:0000256" key="4">
    <source>
        <dbReference type="ARBA" id="ARBA00022833"/>
    </source>
</evidence>
<dbReference type="EMBL" id="JAMQGP010000001">
    <property type="protein sequence ID" value="MCM2678760.1"/>
    <property type="molecule type" value="Genomic_DNA"/>
</dbReference>
<dbReference type="GO" id="GO:0004818">
    <property type="term" value="F:glutamate-tRNA ligase activity"/>
    <property type="evidence" value="ECO:0007669"/>
    <property type="project" value="TreeGrafter"/>
</dbReference>